<gene>
    <name evidence="10" type="primary">miaA</name>
    <name evidence="14" type="ORF">SAMN05216470_1128</name>
</gene>
<evidence type="ECO:0000256" key="9">
    <source>
        <dbReference type="ARBA" id="ARBA00049563"/>
    </source>
</evidence>
<comment type="caution">
    <text evidence="10">Lacks conserved residue(s) required for the propagation of feature annotation.</text>
</comment>
<evidence type="ECO:0000256" key="11">
    <source>
        <dbReference type="RuleBase" id="RU003783"/>
    </source>
</evidence>
<evidence type="ECO:0000313" key="15">
    <source>
        <dbReference type="Proteomes" id="UP000214649"/>
    </source>
</evidence>
<evidence type="ECO:0000313" key="14">
    <source>
        <dbReference type="EMBL" id="SNU07698.1"/>
    </source>
</evidence>
<evidence type="ECO:0000256" key="13">
    <source>
        <dbReference type="RuleBase" id="RU003785"/>
    </source>
</evidence>
<dbReference type="PANTHER" id="PTHR11088">
    <property type="entry name" value="TRNA DIMETHYLALLYLTRANSFERASE"/>
    <property type="match status" value="1"/>
</dbReference>
<dbReference type="GO" id="GO:0052381">
    <property type="term" value="F:tRNA dimethylallyltransferase activity"/>
    <property type="evidence" value="ECO:0007669"/>
    <property type="project" value="UniProtKB-UniRule"/>
</dbReference>
<evidence type="ECO:0000256" key="6">
    <source>
        <dbReference type="ARBA" id="ARBA00022741"/>
    </source>
</evidence>
<feature type="site" description="Interaction with substrate tRNA" evidence="10">
    <location>
        <position position="103"/>
    </location>
</feature>
<protein>
    <recommendedName>
        <fullName evidence="10">tRNA dimethylallyltransferase</fullName>
        <ecNumber evidence="10">2.5.1.75</ecNumber>
    </recommendedName>
    <alternativeName>
        <fullName evidence="10">Dimethylallyl diphosphate:tRNA dimethylallyltransferase</fullName>
        <shortName evidence="10">DMAPP:tRNA dimethylallyltransferase</shortName>
        <shortName evidence="10">DMATase</shortName>
    </alternativeName>
    <alternativeName>
        <fullName evidence="10">Isopentenyl-diphosphate:tRNA isopentenyltransferase</fullName>
        <shortName evidence="10">IPP transferase</shortName>
        <shortName evidence="10">IPPT</shortName>
        <shortName evidence="10">IPTase</shortName>
    </alternativeName>
</protein>
<feature type="site" description="Interaction with substrate tRNA" evidence="10">
    <location>
        <position position="129"/>
    </location>
</feature>
<feature type="binding site" evidence="10">
    <location>
        <begin position="12"/>
        <end position="19"/>
    </location>
    <ligand>
        <name>ATP</name>
        <dbReference type="ChEBI" id="CHEBI:30616"/>
    </ligand>
</feature>
<evidence type="ECO:0000256" key="12">
    <source>
        <dbReference type="RuleBase" id="RU003784"/>
    </source>
</evidence>
<feature type="binding site" evidence="10">
    <location>
        <begin position="14"/>
        <end position="19"/>
    </location>
    <ligand>
        <name>substrate</name>
    </ligand>
</feature>
<reference evidence="14 15" key="1">
    <citation type="submission" date="2017-07" db="EMBL/GenBank/DDBJ databases">
        <authorList>
            <person name="Sun Z.S."/>
            <person name="Albrecht U."/>
            <person name="Echele G."/>
            <person name="Lee C.C."/>
        </authorList>
    </citation>
    <scope>NUCLEOTIDE SEQUENCE [LARGE SCALE GENOMIC DNA]</scope>
    <source>
        <strain evidence="14 15">AR3</strain>
    </source>
</reference>
<dbReference type="InterPro" id="IPR039657">
    <property type="entry name" value="Dimethylallyltransferase"/>
</dbReference>
<dbReference type="GO" id="GO:0005524">
    <property type="term" value="F:ATP binding"/>
    <property type="evidence" value="ECO:0007669"/>
    <property type="project" value="UniProtKB-UniRule"/>
</dbReference>
<comment type="function">
    <text evidence="2 10 12">Catalyzes the transfer of a dimethylallyl group onto the adenine at position 37 in tRNAs that read codons beginning with uridine, leading to the formation of N6-(dimethylallyl)adenosine (i(6)A).</text>
</comment>
<dbReference type="NCBIfam" id="TIGR00174">
    <property type="entry name" value="miaA"/>
    <property type="match status" value="1"/>
</dbReference>
<dbReference type="Pfam" id="PF01715">
    <property type="entry name" value="IPPT"/>
    <property type="match status" value="1"/>
</dbReference>
<evidence type="ECO:0000256" key="2">
    <source>
        <dbReference type="ARBA" id="ARBA00003213"/>
    </source>
</evidence>
<name>A0A239RAA5_STREI</name>
<dbReference type="EMBL" id="FZRA01000002">
    <property type="protein sequence ID" value="SNU07698.1"/>
    <property type="molecule type" value="Genomic_DNA"/>
</dbReference>
<evidence type="ECO:0000256" key="1">
    <source>
        <dbReference type="ARBA" id="ARBA00001946"/>
    </source>
</evidence>
<dbReference type="HAMAP" id="MF_00185">
    <property type="entry name" value="IPP_trans"/>
    <property type="match status" value="1"/>
</dbReference>
<dbReference type="EC" id="2.5.1.75" evidence="10"/>
<evidence type="ECO:0000256" key="8">
    <source>
        <dbReference type="ARBA" id="ARBA00022842"/>
    </source>
</evidence>
<keyword evidence="4 10" id="KW-0808">Transferase</keyword>
<dbReference type="InterPro" id="IPR027417">
    <property type="entry name" value="P-loop_NTPase"/>
</dbReference>
<comment type="subunit">
    <text evidence="10">Monomer.</text>
</comment>
<comment type="similarity">
    <text evidence="3 10 13">Belongs to the IPP transferase family.</text>
</comment>
<proteinExistence type="inferred from homology"/>
<evidence type="ECO:0000256" key="10">
    <source>
        <dbReference type="HAMAP-Rule" id="MF_00185"/>
    </source>
</evidence>
<evidence type="ECO:0000256" key="3">
    <source>
        <dbReference type="ARBA" id="ARBA00005842"/>
    </source>
</evidence>
<comment type="cofactor">
    <cofactor evidence="1 10">
        <name>Mg(2+)</name>
        <dbReference type="ChEBI" id="CHEBI:18420"/>
    </cofactor>
</comment>
<dbReference type="GO" id="GO:0006400">
    <property type="term" value="P:tRNA modification"/>
    <property type="evidence" value="ECO:0007669"/>
    <property type="project" value="TreeGrafter"/>
</dbReference>
<dbReference type="RefSeq" id="WP_094140845.1">
    <property type="nucleotide sequence ID" value="NZ_FZRA01000002.1"/>
</dbReference>
<dbReference type="AlphaFoldDB" id="A0A239RAA5"/>
<keyword evidence="5 10" id="KW-0819">tRNA processing</keyword>
<dbReference type="PANTHER" id="PTHR11088:SF60">
    <property type="entry name" value="TRNA DIMETHYLALLYLTRANSFERASE"/>
    <property type="match status" value="1"/>
</dbReference>
<sequence length="299" mass="34297">MSKKIKLLAVVGPTAVGKTALGIELAKQFNGEIISGDSQQVYRQLDIGTAKATPEEQAEAVHHLIDVRNVDETYSVYDFVQEASAAISEIVSRGKLPIIVGGTGLYLQSLLEGYHLGGQVDQEKVLTYRKELELLSDDELFEKIAEQKIEIPQINRRRAIRALELAKFGKDLENKETDYDAYLIGLNDDRQVLYDRINHRVDLMVENGVLDEAKWLYDNYREVQAARAIGYKELFPYFSGEDSLENCVEKLKQNTRRFAKRQLTWFRNRMAVQFYNVSETDFKTKVAEDVDRFLNDKKM</sequence>
<keyword evidence="8 10" id="KW-0460">Magnesium</keyword>
<feature type="region of interest" description="Interaction with substrate tRNA" evidence="10">
    <location>
        <begin position="37"/>
        <end position="40"/>
    </location>
</feature>
<evidence type="ECO:0000256" key="4">
    <source>
        <dbReference type="ARBA" id="ARBA00022679"/>
    </source>
</evidence>
<accession>A0A239RAA5</accession>
<evidence type="ECO:0000256" key="7">
    <source>
        <dbReference type="ARBA" id="ARBA00022840"/>
    </source>
</evidence>
<dbReference type="Proteomes" id="UP000214649">
    <property type="component" value="Unassembled WGS sequence"/>
</dbReference>
<comment type="catalytic activity">
    <reaction evidence="9 10 11">
        <text>adenosine(37) in tRNA + dimethylallyl diphosphate = N(6)-dimethylallyladenosine(37) in tRNA + diphosphate</text>
        <dbReference type="Rhea" id="RHEA:26482"/>
        <dbReference type="Rhea" id="RHEA-COMP:10162"/>
        <dbReference type="Rhea" id="RHEA-COMP:10375"/>
        <dbReference type="ChEBI" id="CHEBI:33019"/>
        <dbReference type="ChEBI" id="CHEBI:57623"/>
        <dbReference type="ChEBI" id="CHEBI:74411"/>
        <dbReference type="ChEBI" id="CHEBI:74415"/>
        <dbReference type="EC" id="2.5.1.75"/>
    </reaction>
</comment>
<dbReference type="InterPro" id="IPR018022">
    <property type="entry name" value="IPT"/>
</dbReference>
<dbReference type="Gene3D" id="3.40.50.300">
    <property type="entry name" value="P-loop containing nucleotide triphosphate hydrolases"/>
    <property type="match status" value="1"/>
</dbReference>
<dbReference type="SUPFAM" id="SSF52540">
    <property type="entry name" value="P-loop containing nucleoside triphosphate hydrolases"/>
    <property type="match status" value="2"/>
</dbReference>
<organism evidence="14 15">
    <name type="scientific">Streptococcus equinus</name>
    <name type="common">Streptococcus bovis</name>
    <dbReference type="NCBI Taxonomy" id="1335"/>
    <lineage>
        <taxon>Bacteria</taxon>
        <taxon>Bacillati</taxon>
        <taxon>Bacillota</taxon>
        <taxon>Bacilli</taxon>
        <taxon>Lactobacillales</taxon>
        <taxon>Streptococcaceae</taxon>
        <taxon>Streptococcus</taxon>
    </lineage>
</organism>
<keyword evidence="7 10" id="KW-0067">ATP-binding</keyword>
<keyword evidence="6 10" id="KW-0547">Nucleotide-binding</keyword>
<evidence type="ECO:0000256" key="5">
    <source>
        <dbReference type="ARBA" id="ARBA00022694"/>
    </source>
</evidence>